<feature type="region of interest" description="Disordered" evidence="3">
    <location>
        <begin position="365"/>
        <end position="388"/>
    </location>
</feature>
<feature type="domain" description="Helicase C-terminal" evidence="5">
    <location>
        <begin position="639"/>
        <end position="817"/>
    </location>
</feature>
<protein>
    <submittedName>
        <fullName evidence="6">ATP-dependent helicase hrq1</fullName>
    </submittedName>
</protein>
<keyword evidence="1" id="KW-0547">Nucleotide-binding</keyword>
<dbReference type="SMART" id="SM00487">
    <property type="entry name" value="DEXDc"/>
    <property type="match status" value="1"/>
</dbReference>
<evidence type="ECO:0000256" key="3">
    <source>
        <dbReference type="SAM" id="MobiDB-lite"/>
    </source>
</evidence>
<dbReference type="Pfam" id="PF09369">
    <property type="entry name" value="MZB"/>
    <property type="match status" value="1"/>
</dbReference>
<dbReference type="EMBL" id="BEYU01000194">
    <property type="protein sequence ID" value="GBG34433.1"/>
    <property type="molecule type" value="Genomic_DNA"/>
</dbReference>
<dbReference type="InParanoid" id="A0A2R5H058"/>
<dbReference type="CDD" id="cd17923">
    <property type="entry name" value="DEXHc_Hrq1-like"/>
    <property type="match status" value="1"/>
</dbReference>
<evidence type="ECO:0000256" key="1">
    <source>
        <dbReference type="ARBA" id="ARBA00022741"/>
    </source>
</evidence>
<dbReference type="PANTHER" id="PTHR47957">
    <property type="entry name" value="ATP-DEPENDENT HELICASE HRQ1"/>
    <property type="match status" value="1"/>
</dbReference>
<dbReference type="GO" id="GO:0036297">
    <property type="term" value="P:interstrand cross-link repair"/>
    <property type="evidence" value="ECO:0007669"/>
    <property type="project" value="TreeGrafter"/>
</dbReference>
<dbReference type="PANTHER" id="PTHR47957:SF3">
    <property type="entry name" value="ATP-DEPENDENT HELICASE HRQ1"/>
    <property type="match status" value="1"/>
</dbReference>
<feature type="region of interest" description="Disordered" evidence="3">
    <location>
        <begin position="313"/>
        <end position="343"/>
    </location>
</feature>
<gene>
    <name evidence="6" type="ORF">FCC1311_106572</name>
</gene>
<dbReference type="InterPro" id="IPR027417">
    <property type="entry name" value="P-loop_NTPase"/>
</dbReference>
<dbReference type="Pfam" id="PF00271">
    <property type="entry name" value="Helicase_C"/>
    <property type="match status" value="1"/>
</dbReference>
<dbReference type="SMART" id="SM00490">
    <property type="entry name" value="HELICc"/>
    <property type="match status" value="1"/>
</dbReference>
<dbReference type="InterPro" id="IPR055227">
    <property type="entry name" value="HRQ1_WHD"/>
</dbReference>
<dbReference type="GO" id="GO:0005634">
    <property type="term" value="C:nucleus"/>
    <property type="evidence" value="ECO:0007669"/>
    <property type="project" value="TreeGrafter"/>
</dbReference>
<dbReference type="InterPro" id="IPR018973">
    <property type="entry name" value="MZB"/>
</dbReference>
<feature type="compositionally biased region" description="Basic residues" evidence="3">
    <location>
        <begin position="1182"/>
        <end position="1191"/>
    </location>
</feature>
<dbReference type="SUPFAM" id="SSF52540">
    <property type="entry name" value="P-loop containing nucleoside triphosphate hydrolases"/>
    <property type="match status" value="2"/>
</dbReference>
<dbReference type="InterPro" id="IPR014001">
    <property type="entry name" value="Helicase_ATP-bd"/>
</dbReference>
<dbReference type="CDD" id="cd18797">
    <property type="entry name" value="SF2_C_Hrq"/>
    <property type="match status" value="1"/>
</dbReference>
<evidence type="ECO:0000256" key="2">
    <source>
        <dbReference type="ARBA" id="ARBA00022840"/>
    </source>
</evidence>
<dbReference type="GO" id="GO:0006289">
    <property type="term" value="P:nucleotide-excision repair"/>
    <property type="evidence" value="ECO:0007669"/>
    <property type="project" value="TreeGrafter"/>
</dbReference>
<organism evidence="6 7">
    <name type="scientific">Hondaea fermentalgiana</name>
    <dbReference type="NCBI Taxonomy" id="2315210"/>
    <lineage>
        <taxon>Eukaryota</taxon>
        <taxon>Sar</taxon>
        <taxon>Stramenopiles</taxon>
        <taxon>Bigyra</taxon>
        <taxon>Labyrinthulomycetes</taxon>
        <taxon>Thraustochytrida</taxon>
        <taxon>Thraustochytriidae</taxon>
        <taxon>Hondaea</taxon>
    </lineage>
</organism>
<dbReference type="GO" id="GO:0005524">
    <property type="term" value="F:ATP binding"/>
    <property type="evidence" value="ECO:0007669"/>
    <property type="project" value="UniProtKB-KW"/>
</dbReference>
<evidence type="ECO:0000313" key="7">
    <source>
        <dbReference type="Proteomes" id="UP000241890"/>
    </source>
</evidence>
<keyword evidence="7" id="KW-1185">Reference proteome</keyword>
<dbReference type="Pfam" id="PF22982">
    <property type="entry name" value="WHD_HRQ1"/>
    <property type="match status" value="1"/>
</dbReference>
<name>A0A2R5H058_9STRA</name>
<evidence type="ECO:0000313" key="6">
    <source>
        <dbReference type="EMBL" id="GBG34433.1"/>
    </source>
</evidence>
<reference evidence="6 7" key="1">
    <citation type="submission" date="2017-12" db="EMBL/GenBank/DDBJ databases">
        <title>Sequencing, de novo assembly and annotation of complete genome of a new Thraustochytrid species, strain FCC1311.</title>
        <authorList>
            <person name="Sedici K."/>
            <person name="Godart F."/>
            <person name="Aiese Cigliano R."/>
            <person name="Sanseverino W."/>
            <person name="Barakat M."/>
            <person name="Ortet P."/>
            <person name="Marechal E."/>
            <person name="Cagnac O."/>
            <person name="Amato A."/>
        </authorList>
    </citation>
    <scope>NUCLEOTIDE SEQUENCE [LARGE SCALE GENOMIC DNA]</scope>
</reference>
<accession>A0A2R5H058</accession>
<keyword evidence="6" id="KW-0378">Hydrolase</keyword>
<feature type="compositionally biased region" description="Basic and acidic residues" evidence="3">
    <location>
        <begin position="576"/>
        <end position="586"/>
    </location>
</feature>
<evidence type="ECO:0000259" key="4">
    <source>
        <dbReference type="PROSITE" id="PS51192"/>
    </source>
</evidence>
<dbReference type="PROSITE" id="PS51194">
    <property type="entry name" value="HELICASE_CTER"/>
    <property type="match status" value="1"/>
</dbReference>
<feature type="region of interest" description="Disordered" evidence="3">
    <location>
        <begin position="576"/>
        <end position="615"/>
    </location>
</feature>
<keyword evidence="6" id="KW-0347">Helicase</keyword>
<sequence length="1238" mass="137030">MAGVEAESAGHGGAEGTAASAAAQTKEQVLRECKVLDAAVSFLTKKHISCRVPVTINMVKSLSRASVDLTLDRIRQLIHLAPEVLCLQYVPVEASAGNPTTMAQQQTPEPPLAFKVDHIVYHLEIIVKKRYVGAGKTALKKRTKAYETGVAACNPSSLEMEPLPPAPLLSAPPSSTENGSSAAPIVGPIHQDLAALYRSPDSQYGLDFEGIVRFLKDCPFYETQLEYTQLYPRREQQFADLAHPLHVAIAESLALDFGIEKFFKHQALAIDAARRGCNIVVSTSTSSGKSLVFGIPVFDTLLKEGNLLSLKEAENGSASKEEGTIKAEDASENPNGNNVKSAGFLEDNTDSGGFCASDEKVNSLNNEGKRAKVKQEREEVEASEEDELPDRAREVTALYIFPTKALAQDQLGSTRRLASAIGARASKRVRVCTYDGDTKQSDREDIRKDAEIIITNPDMLHVTILPQHRHWKNFLRGLRFVIIDEAHAYHGIFGSHVACVLRRLQRVCAMYAVRPPQFFTCSATIANPVELFSLLCPSSPNELFAVGDDMDGSPCGRRLFGIWNPPLHPSQRFAENAKKEANDAKTTKKGKVKNEKKTKKANQKLSDDGNAQGQPDALVVDAKEESMLDRKSSIYETALLLSALTRLGVKTMAFCRTRKLTELVLRYTQDELKQGYKGKVYESQDKTRDLAPTFAQGQPHLADLVAGYRGGYQAAERRVIEDKLFNGRLIAVTATNALELGIDVGHLDAVILLGYPGSAASMWQQVGRAGRSGKDALALFVCFNGPTDQYFAQRPNELLDRGRVERAVLDPFNKYVIKDHLLCAMHERAFHGEEDRRLFGGTHEKNQETLTQVLSDLVEDNLAIRLPHGALQTHAKLCKPWNNVSLRVVDPVTFELYSGGELMDTIPYSRALFELYPGAIYMHQGRSFLVSKMDLNSYKAWAHPTHVNYYTSPRDCNYVKVMGRFDTERLLPGLDVHCGAVQIERSVWGYRKIWLRSGRIFEMHEFTLPSLFFETQAAWVDLSTEVQITVAQAGRDVRAGIHGINHMLAKLVQVHIMCHSSNVGIEHDAEFIKRPRPPRLMIFDDCPGGLGIAEAAYLKMLPMLQSCRDMVANCSCRSASGCLACLAHATCGEYNARLDKRAALIILDMILGPKQEPPRPPEAPRTPRANEIASAATAGSPRRLRSKRKKAPTTPERNRAKSLPKALSMGRARVEQVQIQRQWVAQQPSYSENISKDE</sequence>
<dbReference type="GO" id="GO:0043138">
    <property type="term" value="F:3'-5' DNA helicase activity"/>
    <property type="evidence" value="ECO:0007669"/>
    <property type="project" value="TreeGrafter"/>
</dbReference>
<feature type="region of interest" description="Disordered" evidence="3">
    <location>
        <begin position="1153"/>
        <end position="1213"/>
    </location>
</feature>
<dbReference type="OrthoDB" id="18781at2759"/>
<dbReference type="GO" id="GO:0003676">
    <property type="term" value="F:nucleic acid binding"/>
    <property type="evidence" value="ECO:0007669"/>
    <property type="project" value="InterPro"/>
</dbReference>
<feature type="compositionally biased region" description="Basic and acidic residues" evidence="3">
    <location>
        <begin position="313"/>
        <end position="329"/>
    </location>
</feature>
<evidence type="ECO:0000259" key="5">
    <source>
        <dbReference type="PROSITE" id="PS51194"/>
    </source>
</evidence>
<proteinExistence type="predicted"/>
<dbReference type="InterPro" id="IPR011545">
    <property type="entry name" value="DEAD/DEAH_box_helicase_dom"/>
</dbReference>
<feature type="compositionally biased region" description="Basic and acidic residues" evidence="3">
    <location>
        <begin position="365"/>
        <end position="377"/>
    </location>
</feature>
<comment type="caution">
    <text evidence="6">The sequence shown here is derived from an EMBL/GenBank/DDBJ whole genome shotgun (WGS) entry which is preliminary data.</text>
</comment>
<feature type="domain" description="Helicase ATP-binding" evidence="4">
    <location>
        <begin position="270"/>
        <end position="543"/>
    </location>
</feature>
<dbReference type="Gene3D" id="3.40.50.300">
    <property type="entry name" value="P-loop containing nucleotide triphosphate hydrolases"/>
    <property type="match status" value="2"/>
</dbReference>
<feature type="compositionally biased region" description="Acidic residues" evidence="3">
    <location>
        <begin position="378"/>
        <end position="388"/>
    </location>
</feature>
<dbReference type="InterPro" id="IPR001650">
    <property type="entry name" value="Helicase_C-like"/>
</dbReference>
<keyword evidence="2" id="KW-0067">ATP-binding</keyword>
<dbReference type="Proteomes" id="UP000241890">
    <property type="component" value="Unassembled WGS sequence"/>
</dbReference>
<feature type="compositionally biased region" description="Basic residues" evidence="3">
    <location>
        <begin position="587"/>
        <end position="602"/>
    </location>
</feature>
<dbReference type="Pfam" id="PF00270">
    <property type="entry name" value="DEAD"/>
    <property type="match status" value="1"/>
</dbReference>
<dbReference type="PROSITE" id="PS51192">
    <property type="entry name" value="HELICASE_ATP_BIND_1"/>
    <property type="match status" value="1"/>
</dbReference>
<dbReference type="AlphaFoldDB" id="A0A2R5H058"/>